<dbReference type="AlphaFoldDB" id="A0A087TRN0"/>
<dbReference type="GO" id="GO:0003676">
    <property type="term" value="F:nucleic acid binding"/>
    <property type="evidence" value="ECO:0007669"/>
    <property type="project" value="InterPro"/>
</dbReference>
<evidence type="ECO:0000313" key="2">
    <source>
        <dbReference type="Proteomes" id="UP000054359"/>
    </source>
</evidence>
<gene>
    <name evidence="1" type="ORF">X975_09636</name>
</gene>
<protein>
    <submittedName>
        <fullName evidence="1">Uncharacterized protein</fullName>
    </submittedName>
</protein>
<dbReference type="EMBL" id="KK116433">
    <property type="protein sequence ID" value="KFM67769.1"/>
    <property type="molecule type" value="Genomic_DNA"/>
</dbReference>
<accession>A0A087TRN0</accession>
<feature type="non-terminal residue" evidence="1">
    <location>
        <position position="141"/>
    </location>
</feature>
<name>A0A087TRN0_STEMI</name>
<proteinExistence type="predicted"/>
<dbReference type="Proteomes" id="UP000054359">
    <property type="component" value="Unassembled WGS sequence"/>
</dbReference>
<dbReference type="OrthoDB" id="6435577at2759"/>
<dbReference type="InterPro" id="IPR036397">
    <property type="entry name" value="RNaseH_sf"/>
</dbReference>
<keyword evidence="2" id="KW-1185">Reference proteome</keyword>
<sequence length="141" mass="15780">MIGIWSNGRPFCSPTSPTKCRFSPCFFIRREAGPATYLPSNLHEINSYGGGDVMVWTGIMLDGPTPLHVFDRGGVTGVRYRDEVLEPYVCLFRGAVGPSSSYRMITRGHIELFCSTNFSREYIHQMDWPATSPDLKPLEVG</sequence>
<dbReference type="Gene3D" id="3.30.420.10">
    <property type="entry name" value="Ribonuclease H-like superfamily/Ribonuclease H"/>
    <property type="match status" value="1"/>
</dbReference>
<organism evidence="1 2">
    <name type="scientific">Stegodyphus mimosarum</name>
    <name type="common">African social velvet spider</name>
    <dbReference type="NCBI Taxonomy" id="407821"/>
    <lineage>
        <taxon>Eukaryota</taxon>
        <taxon>Metazoa</taxon>
        <taxon>Ecdysozoa</taxon>
        <taxon>Arthropoda</taxon>
        <taxon>Chelicerata</taxon>
        <taxon>Arachnida</taxon>
        <taxon>Araneae</taxon>
        <taxon>Araneomorphae</taxon>
        <taxon>Entelegynae</taxon>
        <taxon>Eresoidea</taxon>
        <taxon>Eresidae</taxon>
        <taxon>Stegodyphus</taxon>
    </lineage>
</organism>
<evidence type="ECO:0000313" key="1">
    <source>
        <dbReference type="EMBL" id="KFM67769.1"/>
    </source>
</evidence>
<reference evidence="1 2" key="1">
    <citation type="submission" date="2013-11" db="EMBL/GenBank/DDBJ databases">
        <title>Genome sequencing of Stegodyphus mimosarum.</title>
        <authorList>
            <person name="Bechsgaard J."/>
        </authorList>
    </citation>
    <scope>NUCLEOTIDE SEQUENCE [LARGE SCALE GENOMIC DNA]</scope>
</reference>